<dbReference type="AlphaFoldDB" id="A0A1W6ZVA1"/>
<dbReference type="EMBL" id="CP021112">
    <property type="protein sequence ID" value="ARQ00685.1"/>
    <property type="molecule type" value="Genomic_DNA"/>
</dbReference>
<keyword evidence="2" id="KW-1185">Reference proteome</keyword>
<name>A0A1W6ZVA1_9HYPH</name>
<gene>
    <name evidence="1" type="ORF">CAK95_17555</name>
</gene>
<evidence type="ECO:0000313" key="2">
    <source>
        <dbReference type="Proteomes" id="UP000194137"/>
    </source>
</evidence>
<protein>
    <submittedName>
        <fullName evidence="1">Uncharacterized protein</fullName>
    </submittedName>
</protein>
<dbReference type="RefSeq" id="WP_086089080.1">
    <property type="nucleotide sequence ID" value="NZ_CP021112.1"/>
</dbReference>
<proteinExistence type="predicted"/>
<organism evidence="1 2">
    <name type="scientific">Pseudorhodoplanes sinuspersici</name>
    <dbReference type="NCBI Taxonomy" id="1235591"/>
    <lineage>
        <taxon>Bacteria</taxon>
        <taxon>Pseudomonadati</taxon>
        <taxon>Pseudomonadota</taxon>
        <taxon>Alphaproteobacteria</taxon>
        <taxon>Hyphomicrobiales</taxon>
        <taxon>Pseudorhodoplanes</taxon>
    </lineage>
</organism>
<dbReference type="KEGG" id="psin:CAK95_17555"/>
<evidence type="ECO:0000313" key="1">
    <source>
        <dbReference type="EMBL" id="ARQ00685.1"/>
    </source>
</evidence>
<accession>A0A1W6ZVA1</accession>
<dbReference type="OrthoDB" id="9135677at2"/>
<dbReference type="Proteomes" id="UP000194137">
    <property type="component" value="Chromosome"/>
</dbReference>
<reference evidence="1 2" key="1">
    <citation type="submission" date="2017-05" db="EMBL/GenBank/DDBJ databases">
        <title>Full genome sequence of Pseudorhodoplanes sinuspersici.</title>
        <authorList>
            <person name="Dastgheib S.M.M."/>
            <person name="Shavandi M."/>
            <person name="Tirandaz H."/>
        </authorList>
    </citation>
    <scope>NUCLEOTIDE SEQUENCE [LARGE SCALE GENOMIC DNA]</scope>
    <source>
        <strain evidence="1 2">RIPI110</strain>
    </source>
</reference>
<sequence>MNYSTGESVELGDTVKLVDGTEGHVVCVIHTGQFSAAYKEADWAYLEYGTLVDFADMGLIHYKSFDEDLVFVTRANT</sequence>